<sequence>MPLLNIEYFRQGSTTLPLYSHTAPKRSGRNAWMGPTSVSRNSLSRRVKKYSSRLSGCSPEKIQTYRVVAL</sequence>
<dbReference type="EMBL" id="VEVO01001067">
    <property type="protein sequence ID" value="KAF0021910.1"/>
    <property type="molecule type" value="Genomic_DNA"/>
</dbReference>
<evidence type="ECO:0000313" key="1">
    <source>
        <dbReference type="EMBL" id="KAF0021910.1"/>
    </source>
</evidence>
<reference evidence="1 2" key="1">
    <citation type="submission" date="2019-06" db="EMBL/GenBank/DDBJ databases">
        <title>Draft genomes of female and male turbot (Scophthalmus maximus).</title>
        <authorList>
            <person name="Xu H."/>
            <person name="Xu X.-W."/>
            <person name="Shao C."/>
            <person name="Chen S."/>
        </authorList>
    </citation>
    <scope>NUCLEOTIDE SEQUENCE [LARGE SCALE GENOMIC DNA]</scope>
    <source>
        <strain evidence="1">Ysfricsl-2016a</strain>
        <tissue evidence="1">Blood</tissue>
    </source>
</reference>
<comment type="caution">
    <text evidence="1">The sequence shown here is derived from an EMBL/GenBank/DDBJ whole genome shotgun (WGS) entry which is preliminary data.</text>
</comment>
<accession>A0A6A4RRB1</accession>
<evidence type="ECO:0000313" key="2">
    <source>
        <dbReference type="Proteomes" id="UP000438429"/>
    </source>
</evidence>
<proteinExistence type="predicted"/>
<name>A0A6A4RRB1_SCOMX</name>
<dbReference type="AlphaFoldDB" id="A0A6A4RRB1"/>
<organism evidence="1 2">
    <name type="scientific">Scophthalmus maximus</name>
    <name type="common">Turbot</name>
    <name type="synonym">Psetta maxima</name>
    <dbReference type="NCBI Taxonomy" id="52904"/>
    <lineage>
        <taxon>Eukaryota</taxon>
        <taxon>Metazoa</taxon>
        <taxon>Chordata</taxon>
        <taxon>Craniata</taxon>
        <taxon>Vertebrata</taxon>
        <taxon>Euteleostomi</taxon>
        <taxon>Actinopterygii</taxon>
        <taxon>Neopterygii</taxon>
        <taxon>Teleostei</taxon>
        <taxon>Neoteleostei</taxon>
        <taxon>Acanthomorphata</taxon>
        <taxon>Carangaria</taxon>
        <taxon>Pleuronectiformes</taxon>
        <taxon>Pleuronectoidei</taxon>
        <taxon>Scophthalmidae</taxon>
        <taxon>Scophthalmus</taxon>
    </lineage>
</organism>
<protein>
    <submittedName>
        <fullName evidence="1">Uncharacterized protein</fullName>
    </submittedName>
</protein>
<dbReference type="Proteomes" id="UP000438429">
    <property type="component" value="Unassembled WGS sequence"/>
</dbReference>
<gene>
    <name evidence="1" type="ORF">F2P81_025837</name>
</gene>